<sequence>SSFPHTSGFWYLIRNIAESKFQTLRLDTVQYSFIHNKNNSKQQIENEFQFNEIIADIQPNEKGKREVNISIQVTGRKAYSDWEIGEALNECIKGAIAQLIAELKKRKSAFGIVNRNESTFREFISSLMSTA</sequence>
<organism evidence="1 2">
    <name type="scientific">Racocetra persica</name>
    <dbReference type="NCBI Taxonomy" id="160502"/>
    <lineage>
        <taxon>Eukaryota</taxon>
        <taxon>Fungi</taxon>
        <taxon>Fungi incertae sedis</taxon>
        <taxon>Mucoromycota</taxon>
        <taxon>Glomeromycotina</taxon>
        <taxon>Glomeromycetes</taxon>
        <taxon>Diversisporales</taxon>
        <taxon>Gigasporaceae</taxon>
        <taxon>Racocetra</taxon>
    </lineage>
</organism>
<comment type="caution">
    <text evidence="1">The sequence shown here is derived from an EMBL/GenBank/DDBJ whole genome shotgun (WGS) entry which is preliminary data.</text>
</comment>
<proteinExistence type="predicted"/>
<dbReference type="EMBL" id="CAJVQC010164705">
    <property type="protein sequence ID" value="CAG8849285.1"/>
    <property type="molecule type" value="Genomic_DNA"/>
</dbReference>
<keyword evidence="2" id="KW-1185">Reference proteome</keyword>
<protein>
    <submittedName>
        <fullName evidence="1">13267_t:CDS:1</fullName>
    </submittedName>
</protein>
<reference evidence="1" key="1">
    <citation type="submission" date="2021-06" db="EMBL/GenBank/DDBJ databases">
        <authorList>
            <person name="Kallberg Y."/>
            <person name="Tangrot J."/>
            <person name="Rosling A."/>
        </authorList>
    </citation>
    <scope>NUCLEOTIDE SEQUENCE</scope>
    <source>
        <strain evidence="1">MA461A</strain>
    </source>
</reference>
<feature type="non-terminal residue" evidence="1">
    <location>
        <position position="1"/>
    </location>
</feature>
<accession>A0ACA9SVW5</accession>
<feature type="non-terminal residue" evidence="1">
    <location>
        <position position="131"/>
    </location>
</feature>
<gene>
    <name evidence="1" type="ORF">RPERSI_LOCUS35519</name>
</gene>
<evidence type="ECO:0000313" key="2">
    <source>
        <dbReference type="Proteomes" id="UP000789920"/>
    </source>
</evidence>
<dbReference type="Proteomes" id="UP000789920">
    <property type="component" value="Unassembled WGS sequence"/>
</dbReference>
<name>A0ACA9SVW5_9GLOM</name>
<evidence type="ECO:0000313" key="1">
    <source>
        <dbReference type="EMBL" id="CAG8849285.1"/>
    </source>
</evidence>